<proteinExistence type="inferred from homology"/>
<dbReference type="PANTHER" id="PTHR30008">
    <property type="entry name" value="EXODEOXYRIBONUCLEASE 7 LARGE SUBUNIT"/>
    <property type="match status" value="1"/>
</dbReference>
<comment type="subunit">
    <text evidence="5">Heterooligomer composed of large and small subunits.</text>
</comment>
<dbReference type="GO" id="GO:0008855">
    <property type="term" value="F:exodeoxyribonuclease VII activity"/>
    <property type="evidence" value="ECO:0007669"/>
    <property type="project" value="UniProtKB-UniRule"/>
</dbReference>
<feature type="domain" description="OB-fold nucleic acid binding" evidence="8">
    <location>
        <begin position="5"/>
        <end position="100"/>
    </location>
</feature>
<dbReference type="CDD" id="cd04489">
    <property type="entry name" value="ExoVII_LU_OBF"/>
    <property type="match status" value="1"/>
</dbReference>
<organism evidence="9 10">
    <name type="scientific">Pseudobacteroides cellulosolvens ATCC 35603 = DSM 2933</name>
    <dbReference type="NCBI Taxonomy" id="398512"/>
    <lineage>
        <taxon>Bacteria</taxon>
        <taxon>Bacillati</taxon>
        <taxon>Bacillota</taxon>
        <taxon>Clostridia</taxon>
        <taxon>Eubacteriales</taxon>
        <taxon>Oscillospiraceae</taxon>
        <taxon>Pseudobacteroides</taxon>
    </lineage>
</organism>
<evidence type="ECO:0000259" key="7">
    <source>
        <dbReference type="Pfam" id="PF02601"/>
    </source>
</evidence>
<keyword evidence="1 5" id="KW-0963">Cytoplasm</keyword>
<dbReference type="InterPro" id="IPR025824">
    <property type="entry name" value="OB-fold_nuc-bd_dom"/>
</dbReference>
<dbReference type="NCBIfam" id="TIGR00237">
    <property type="entry name" value="xseA"/>
    <property type="match status" value="1"/>
</dbReference>
<keyword evidence="2 5" id="KW-0540">Nuclease</keyword>
<keyword evidence="3 5" id="KW-0378">Hydrolase</keyword>
<dbReference type="GO" id="GO:0006308">
    <property type="term" value="P:DNA catabolic process"/>
    <property type="evidence" value="ECO:0007669"/>
    <property type="project" value="UniProtKB-UniRule"/>
</dbReference>
<dbReference type="Pfam" id="PF13742">
    <property type="entry name" value="tRNA_anti_2"/>
    <property type="match status" value="1"/>
</dbReference>
<name>A0A0L6JLZ1_9FIRM</name>
<protein>
    <recommendedName>
        <fullName evidence="5">Exodeoxyribonuclease 7 large subunit</fullName>
        <ecNumber evidence="5">3.1.11.6</ecNumber>
    </recommendedName>
    <alternativeName>
        <fullName evidence="5">Exodeoxyribonuclease VII large subunit</fullName>
        <shortName evidence="5">Exonuclease VII large subunit</shortName>
    </alternativeName>
</protein>
<evidence type="ECO:0000256" key="3">
    <source>
        <dbReference type="ARBA" id="ARBA00022801"/>
    </source>
</evidence>
<comment type="catalytic activity">
    <reaction evidence="5 6">
        <text>Exonucleolytic cleavage in either 5'- to 3'- or 3'- to 5'-direction to yield nucleoside 5'-phosphates.</text>
        <dbReference type="EC" id="3.1.11.6"/>
    </reaction>
</comment>
<comment type="function">
    <text evidence="5">Bidirectionally degrades single-stranded DNA into large acid-insoluble oligonucleotides, which are then degraded further into small acid-soluble oligonucleotides.</text>
</comment>
<dbReference type="InterPro" id="IPR020579">
    <property type="entry name" value="Exonuc_VII_lsu_C"/>
</dbReference>
<dbReference type="EC" id="3.1.11.6" evidence="5"/>
<dbReference type="HAMAP" id="MF_00378">
    <property type="entry name" value="Exonuc_7_L"/>
    <property type="match status" value="1"/>
</dbReference>
<feature type="domain" description="Exonuclease VII large subunit C-terminal" evidence="7">
    <location>
        <begin position="123"/>
        <end position="338"/>
    </location>
</feature>
<reference evidence="10" key="1">
    <citation type="submission" date="2015-07" db="EMBL/GenBank/DDBJ databases">
        <title>Near-Complete Genome Sequence of the Cellulolytic Bacterium Bacteroides (Pseudobacteroides) cellulosolvens ATCC 35603.</title>
        <authorList>
            <person name="Dassa B."/>
            <person name="Utturkar S.M."/>
            <person name="Klingeman D.M."/>
            <person name="Hurt R.A."/>
            <person name="Keller M."/>
            <person name="Xu J."/>
            <person name="Reddy Y.H.K."/>
            <person name="Borovok I."/>
            <person name="Grinberg I.R."/>
            <person name="Lamed R."/>
            <person name="Zhivin O."/>
            <person name="Bayer E.A."/>
            <person name="Brown S.D."/>
        </authorList>
    </citation>
    <scope>NUCLEOTIDE SEQUENCE [LARGE SCALE GENOMIC DNA]</scope>
    <source>
        <strain evidence="10">DSM 2933</strain>
    </source>
</reference>
<evidence type="ECO:0000313" key="10">
    <source>
        <dbReference type="Proteomes" id="UP000036923"/>
    </source>
</evidence>
<keyword evidence="10" id="KW-1185">Reference proteome</keyword>
<keyword evidence="4 5" id="KW-0269">Exonuclease</keyword>
<evidence type="ECO:0000313" key="9">
    <source>
        <dbReference type="EMBL" id="KNY26768.1"/>
    </source>
</evidence>
<dbReference type="Proteomes" id="UP000036923">
    <property type="component" value="Unassembled WGS sequence"/>
</dbReference>
<dbReference type="AlphaFoldDB" id="A0A0L6JLZ1"/>
<dbReference type="GO" id="GO:0005737">
    <property type="term" value="C:cytoplasm"/>
    <property type="evidence" value="ECO:0007669"/>
    <property type="project" value="UniProtKB-SubCell"/>
</dbReference>
<dbReference type="eggNOG" id="COG1570">
    <property type="taxonomic scope" value="Bacteria"/>
</dbReference>
<accession>A0A0L6JLZ1</accession>
<dbReference type="GO" id="GO:0003676">
    <property type="term" value="F:nucleic acid binding"/>
    <property type="evidence" value="ECO:0007669"/>
    <property type="project" value="InterPro"/>
</dbReference>
<evidence type="ECO:0000256" key="1">
    <source>
        <dbReference type="ARBA" id="ARBA00022490"/>
    </source>
</evidence>
<comment type="caution">
    <text evidence="9">The sequence shown here is derived from an EMBL/GenBank/DDBJ whole genome shotgun (WGS) entry which is preliminary data.</text>
</comment>
<evidence type="ECO:0000259" key="8">
    <source>
        <dbReference type="Pfam" id="PF13742"/>
    </source>
</evidence>
<evidence type="ECO:0000256" key="4">
    <source>
        <dbReference type="ARBA" id="ARBA00022839"/>
    </source>
</evidence>
<comment type="subcellular location">
    <subcellularLocation>
        <location evidence="5 6">Cytoplasm</location>
    </subcellularLocation>
</comment>
<dbReference type="PATRIC" id="fig|398512.5.peg.2117"/>
<gene>
    <name evidence="5" type="primary">xseA</name>
    <name evidence="9" type="ORF">Bccel_2033</name>
</gene>
<dbReference type="EMBL" id="LGTC01000001">
    <property type="protein sequence ID" value="KNY26768.1"/>
    <property type="molecule type" value="Genomic_DNA"/>
</dbReference>
<dbReference type="OrthoDB" id="9802795at2"/>
<dbReference type="RefSeq" id="WP_036946926.1">
    <property type="nucleotide sequence ID" value="NZ_KN050764.1"/>
</dbReference>
<dbReference type="Pfam" id="PF02601">
    <property type="entry name" value="Exonuc_VII_L"/>
    <property type="match status" value="1"/>
</dbReference>
<sequence length="396" mass="44684">MRQILTVSEINRYLKNVISRDVLLSGLMVRGEISNYKNHYSGHMYFTLKDESSLIKCVMFKTYNCELKFIPENGMRVIIGGYVSVFERDGQYQLYVESMQPDGIGALHLAFEQLKQKLEKEGLFDQSFKKPLPLLPRAVGVVTSSTGAVIRDIINIMGRRYPNINIKIYPVAVQGEGAAKQISKAIDRINKLRCVDVLILARGGGSLEELWAFNEEVVARSIYRSNIPVVSAVGHETDYTIADFVADKRAPTPSAAAEIVAPEKAALKNDLNNLVYRLARSLNQNLVIQRNRLFRVTDSAAFKQPFDRIYQERMRLDIFQKSLIRALQMNFSEYKSRFAVLAGKLDALSPLTIMARGYSIIKDKENGKVIQSINDVYKGAELEINLRDGTVDCVVK</sequence>
<dbReference type="STRING" id="398512.Bccel_2033"/>
<evidence type="ECO:0000256" key="5">
    <source>
        <dbReference type="HAMAP-Rule" id="MF_00378"/>
    </source>
</evidence>
<evidence type="ECO:0000256" key="2">
    <source>
        <dbReference type="ARBA" id="ARBA00022722"/>
    </source>
</evidence>
<comment type="similarity">
    <text evidence="5 6">Belongs to the XseA family.</text>
</comment>
<dbReference type="PANTHER" id="PTHR30008:SF0">
    <property type="entry name" value="EXODEOXYRIBONUCLEASE 7 LARGE SUBUNIT"/>
    <property type="match status" value="1"/>
</dbReference>
<evidence type="ECO:0000256" key="6">
    <source>
        <dbReference type="RuleBase" id="RU004355"/>
    </source>
</evidence>
<dbReference type="GO" id="GO:0009318">
    <property type="term" value="C:exodeoxyribonuclease VII complex"/>
    <property type="evidence" value="ECO:0007669"/>
    <property type="project" value="UniProtKB-UniRule"/>
</dbReference>
<dbReference type="InterPro" id="IPR003753">
    <property type="entry name" value="Exonuc_VII_L"/>
</dbReference>